<protein>
    <submittedName>
        <fullName evidence="2">Uncharacterized protein</fullName>
    </submittedName>
</protein>
<organism evidence="2 3">
    <name type="scientific">Pyrenophora tritici-repentis (strain Pt-1C-BFP)</name>
    <name type="common">Wheat tan spot fungus</name>
    <name type="synonym">Drechslera tritici-repentis</name>
    <dbReference type="NCBI Taxonomy" id="426418"/>
    <lineage>
        <taxon>Eukaryota</taxon>
        <taxon>Fungi</taxon>
        <taxon>Dikarya</taxon>
        <taxon>Ascomycota</taxon>
        <taxon>Pezizomycotina</taxon>
        <taxon>Dothideomycetes</taxon>
        <taxon>Pleosporomycetidae</taxon>
        <taxon>Pleosporales</taxon>
        <taxon>Pleosporineae</taxon>
        <taxon>Pleosporaceae</taxon>
        <taxon>Pyrenophora</taxon>
    </lineage>
</organism>
<accession>B2WMS6</accession>
<keyword evidence="1" id="KW-1133">Transmembrane helix</keyword>
<dbReference type="Proteomes" id="UP000001471">
    <property type="component" value="Unassembled WGS sequence"/>
</dbReference>
<dbReference type="HOGENOM" id="CLU_2886869_0_0_1"/>
<dbReference type="AlphaFoldDB" id="B2WMS6"/>
<dbReference type="InParanoid" id="B2WMS6"/>
<evidence type="ECO:0000313" key="2">
    <source>
        <dbReference type="EMBL" id="EDU44336.1"/>
    </source>
</evidence>
<dbReference type="EMBL" id="DS231630">
    <property type="protein sequence ID" value="EDU44336.1"/>
    <property type="molecule type" value="Genomic_DNA"/>
</dbReference>
<proteinExistence type="predicted"/>
<keyword evidence="1" id="KW-0812">Transmembrane</keyword>
<gene>
    <name evidence="2" type="ORF">PTRG_11286</name>
</gene>
<evidence type="ECO:0000256" key="1">
    <source>
        <dbReference type="SAM" id="Phobius"/>
    </source>
</evidence>
<name>B2WMS6_PYRTR</name>
<evidence type="ECO:0000313" key="3">
    <source>
        <dbReference type="Proteomes" id="UP000001471"/>
    </source>
</evidence>
<feature type="transmembrane region" description="Helical" evidence="1">
    <location>
        <begin position="12"/>
        <end position="35"/>
    </location>
</feature>
<sequence length="63" mass="7504">MFTFDMDPSHRYRYLFAVFCFSSIRGVMQTLYAYLVGVNFVPVTDLYIHHRGAEKKVRYEVCN</sequence>
<reference evidence="3" key="1">
    <citation type="journal article" date="2013" name="G3 (Bethesda)">
        <title>Comparative genomics of a plant-pathogenic fungus, Pyrenophora tritici-repentis, reveals transduplication and the impact of repeat elements on pathogenicity and population divergence.</title>
        <authorList>
            <person name="Manning V.A."/>
            <person name="Pandelova I."/>
            <person name="Dhillon B."/>
            <person name="Wilhelm L.J."/>
            <person name="Goodwin S.B."/>
            <person name="Berlin A.M."/>
            <person name="Figueroa M."/>
            <person name="Freitag M."/>
            <person name="Hane J.K."/>
            <person name="Henrissat B."/>
            <person name="Holman W.H."/>
            <person name="Kodira C.D."/>
            <person name="Martin J."/>
            <person name="Oliver R.P."/>
            <person name="Robbertse B."/>
            <person name="Schackwitz W."/>
            <person name="Schwartz D.C."/>
            <person name="Spatafora J.W."/>
            <person name="Turgeon B.G."/>
            <person name="Yandava C."/>
            <person name="Young S."/>
            <person name="Zhou S."/>
            <person name="Zeng Q."/>
            <person name="Grigoriev I.V."/>
            <person name="Ma L.-J."/>
            <person name="Ciuffetti L.M."/>
        </authorList>
    </citation>
    <scope>NUCLEOTIDE SEQUENCE [LARGE SCALE GENOMIC DNA]</scope>
    <source>
        <strain evidence="3">Pt-1C-BFP</strain>
    </source>
</reference>
<keyword evidence="1" id="KW-0472">Membrane</keyword>